<name>A0AAU7DME6_9BACT</name>
<dbReference type="InterPro" id="IPR007837">
    <property type="entry name" value="DinB"/>
</dbReference>
<dbReference type="SUPFAM" id="SSF109854">
    <property type="entry name" value="DinB/YfiT-like putative metalloenzymes"/>
    <property type="match status" value="1"/>
</dbReference>
<accession>A0AAU7DME6</accession>
<sequence>MAKTAFTLEGIQKLHSWTHASLNLLLDHLSTIPSSGYLQELPNFGFPTLRNQVIHIFNCEGFWVHTLQGLRYVDRNPAEFPAVADARLFQQQVSQQTKAYLSSVTDQQLNSNTELHFPDGDNAVRTPALVLHHFLTHAFHHKGQIVAMCRALGHPAPDTDLNQFE</sequence>
<dbReference type="PANTHER" id="PTHR37302:SF3">
    <property type="entry name" value="DAMAGE-INDUCIBLE PROTEIN DINB"/>
    <property type="match status" value="1"/>
</dbReference>
<feature type="binding site" evidence="3">
    <location>
        <position position="141"/>
    </location>
    <ligand>
        <name>a divalent metal cation</name>
        <dbReference type="ChEBI" id="CHEBI:60240"/>
    </ligand>
</feature>
<evidence type="ECO:0000313" key="4">
    <source>
        <dbReference type="EMBL" id="XBH18504.1"/>
    </source>
</evidence>
<gene>
    <name evidence="4" type="ORF">P8935_04005</name>
</gene>
<reference evidence="4" key="1">
    <citation type="submission" date="2023-03" db="EMBL/GenBank/DDBJ databases">
        <title>Edaphobacter sp.</title>
        <authorList>
            <person name="Huber K.J."/>
            <person name="Papendorf J."/>
            <person name="Pilke C."/>
            <person name="Bunk B."/>
            <person name="Sproeer C."/>
            <person name="Pester M."/>
        </authorList>
    </citation>
    <scope>NUCLEOTIDE SEQUENCE</scope>
    <source>
        <strain evidence="4">DSM 110680</strain>
    </source>
</reference>
<comment type="similarity">
    <text evidence="1">Belongs to the DinB family.</text>
</comment>
<dbReference type="EMBL" id="CP121196">
    <property type="protein sequence ID" value="XBH18504.1"/>
    <property type="molecule type" value="Genomic_DNA"/>
</dbReference>
<dbReference type="InterPro" id="IPR034660">
    <property type="entry name" value="DinB/YfiT-like"/>
</dbReference>
<keyword evidence="2 3" id="KW-0479">Metal-binding</keyword>
<feature type="binding site" evidence="3">
    <location>
        <position position="137"/>
    </location>
    <ligand>
        <name>a divalent metal cation</name>
        <dbReference type="ChEBI" id="CHEBI:60240"/>
    </ligand>
</feature>
<evidence type="ECO:0000256" key="1">
    <source>
        <dbReference type="ARBA" id="ARBA00008635"/>
    </source>
</evidence>
<protein>
    <submittedName>
        <fullName evidence="4">DinB family protein</fullName>
    </submittedName>
</protein>
<dbReference type="PANTHER" id="PTHR37302">
    <property type="entry name" value="SLR1116 PROTEIN"/>
    <property type="match status" value="1"/>
</dbReference>
<organism evidence="4">
    <name type="scientific">Telmatobacter sp. DSM 110680</name>
    <dbReference type="NCBI Taxonomy" id="3036704"/>
    <lineage>
        <taxon>Bacteria</taxon>
        <taxon>Pseudomonadati</taxon>
        <taxon>Acidobacteriota</taxon>
        <taxon>Terriglobia</taxon>
        <taxon>Terriglobales</taxon>
        <taxon>Acidobacteriaceae</taxon>
        <taxon>Telmatobacter</taxon>
    </lineage>
</organism>
<evidence type="ECO:0000256" key="3">
    <source>
        <dbReference type="PIRSR" id="PIRSR607837-1"/>
    </source>
</evidence>
<evidence type="ECO:0000256" key="2">
    <source>
        <dbReference type="ARBA" id="ARBA00022723"/>
    </source>
</evidence>
<dbReference type="GO" id="GO:0046872">
    <property type="term" value="F:metal ion binding"/>
    <property type="evidence" value="ECO:0007669"/>
    <property type="project" value="UniProtKB-KW"/>
</dbReference>
<dbReference type="Gene3D" id="1.20.120.450">
    <property type="entry name" value="dinb family like domain"/>
    <property type="match status" value="1"/>
</dbReference>
<dbReference type="AlphaFoldDB" id="A0AAU7DME6"/>
<dbReference type="Pfam" id="PF05163">
    <property type="entry name" value="DinB"/>
    <property type="match status" value="1"/>
</dbReference>
<feature type="binding site" evidence="3">
    <location>
        <position position="55"/>
    </location>
    <ligand>
        <name>a divalent metal cation</name>
        <dbReference type="ChEBI" id="CHEBI:60240"/>
    </ligand>
</feature>
<proteinExistence type="inferred from homology"/>
<dbReference type="RefSeq" id="WP_348263728.1">
    <property type="nucleotide sequence ID" value="NZ_CP121196.1"/>
</dbReference>